<dbReference type="AlphaFoldDB" id="A0A3S1CGE7"/>
<feature type="signal peptide" evidence="1">
    <location>
        <begin position="1"/>
        <end position="23"/>
    </location>
</feature>
<evidence type="ECO:0000313" key="2">
    <source>
        <dbReference type="EMBL" id="RUQ69380.1"/>
    </source>
</evidence>
<feature type="chain" id="PRO_5018792790" evidence="1">
    <location>
        <begin position="24"/>
        <end position="103"/>
    </location>
</feature>
<reference evidence="2 3" key="1">
    <citation type="submission" date="2018-12" db="EMBL/GenBank/DDBJ databases">
        <authorList>
            <person name="Yang Y."/>
        </authorList>
    </citation>
    <scope>NUCLEOTIDE SEQUENCE [LARGE SCALE GENOMIC DNA]</scope>
    <source>
        <strain evidence="2 3">GSF71</strain>
    </source>
</reference>
<dbReference type="OrthoDB" id="6174490at2"/>
<protein>
    <submittedName>
        <fullName evidence="2">Uncharacterized protein</fullName>
    </submittedName>
</protein>
<evidence type="ECO:0000256" key="1">
    <source>
        <dbReference type="SAM" id="SignalP"/>
    </source>
</evidence>
<keyword evidence="1" id="KW-0732">Signal</keyword>
<dbReference type="Proteomes" id="UP000280346">
    <property type="component" value="Unassembled WGS sequence"/>
</dbReference>
<proteinExistence type="predicted"/>
<sequence length="103" mass="11191">MNAKMLAITAFASLMGIASASHAQTGTVRGNYVGCITEEALDQATQAAVKKDERLFNSLMGKQCIPISGQQFSILDRGFIRSKIRVYVGNNHIDLYTPSEATH</sequence>
<comment type="caution">
    <text evidence="2">The sequence shown here is derived from an EMBL/GenBank/DDBJ whole genome shotgun (WGS) entry which is preliminary data.</text>
</comment>
<name>A0A3S1CGE7_9PROT</name>
<accession>A0A3S1CGE7</accession>
<keyword evidence="3" id="KW-1185">Reference proteome</keyword>
<dbReference type="RefSeq" id="WP_126999818.1">
    <property type="nucleotide sequence ID" value="NZ_JBNPXW010000027.1"/>
</dbReference>
<gene>
    <name evidence="2" type="ORF">EJ913_16590</name>
</gene>
<dbReference type="EMBL" id="RZIJ01000012">
    <property type="protein sequence ID" value="RUQ69380.1"/>
    <property type="molecule type" value="Genomic_DNA"/>
</dbReference>
<evidence type="ECO:0000313" key="3">
    <source>
        <dbReference type="Proteomes" id="UP000280346"/>
    </source>
</evidence>
<organism evidence="2 3">
    <name type="scientific">Azospirillum doebereinerae</name>
    <dbReference type="NCBI Taxonomy" id="92933"/>
    <lineage>
        <taxon>Bacteria</taxon>
        <taxon>Pseudomonadati</taxon>
        <taxon>Pseudomonadota</taxon>
        <taxon>Alphaproteobacteria</taxon>
        <taxon>Rhodospirillales</taxon>
        <taxon>Azospirillaceae</taxon>
        <taxon>Azospirillum</taxon>
    </lineage>
</organism>